<feature type="transmembrane region" description="Helical" evidence="4">
    <location>
        <begin position="30"/>
        <end position="49"/>
    </location>
</feature>
<dbReference type="RefSeq" id="WP_066515251.1">
    <property type="nucleotide sequence ID" value="NZ_AP017655.1"/>
</dbReference>
<evidence type="ECO:0000313" key="7">
    <source>
        <dbReference type="Proteomes" id="UP000218272"/>
    </source>
</evidence>
<dbReference type="GO" id="GO:0000155">
    <property type="term" value="F:phosphorelay sensor kinase activity"/>
    <property type="evidence" value="ECO:0007669"/>
    <property type="project" value="InterPro"/>
</dbReference>
<evidence type="ECO:0000256" key="3">
    <source>
        <dbReference type="ARBA" id="ARBA00023012"/>
    </source>
</evidence>
<dbReference type="EMBL" id="AP017655">
    <property type="protein sequence ID" value="BAV65647.1"/>
    <property type="molecule type" value="Genomic_DNA"/>
</dbReference>
<dbReference type="KEGG" id="sclo:SCLO_1026070"/>
<feature type="transmembrane region" description="Helical" evidence="4">
    <location>
        <begin position="129"/>
        <end position="150"/>
    </location>
</feature>
<keyword evidence="3" id="KW-0902">Two-component regulatory system</keyword>
<dbReference type="GO" id="GO:0016020">
    <property type="term" value="C:membrane"/>
    <property type="evidence" value="ECO:0007669"/>
    <property type="project" value="InterPro"/>
</dbReference>
<organism evidence="6 7">
    <name type="scientific">Sphingobium cloacae</name>
    <dbReference type="NCBI Taxonomy" id="120107"/>
    <lineage>
        <taxon>Bacteria</taxon>
        <taxon>Pseudomonadati</taxon>
        <taxon>Pseudomonadota</taxon>
        <taxon>Alphaproteobacteria</taxon>
        <taxon>Sphingomonadales</taxon>
        <taxon>Sphingomonadaceae</taxon>
        <taxon>Sphingobium</taxon>
    </lineage>
</organism>
<dbReference type="Pfam" id="PF07730">
    <property type="entry name" value="HisKA_3"/>
    <property type="match status" value="1"/>
</dbReference>
<feature type="transmembrane region" description="Helical" evidence="4">
    <location>
        <begin position="61"/>
        <end position="77"/>
    </location>
</feature>
<sequence length="549" mass="59656">MKPTPKRDAFATAKFAAQPANLLLSVDPQALIGVARMITAIFALVAIYLDPTKPGYLATEARVTLTLYFFFAVILVVRPVRRRIDHPVHLLTHGMDLLVIGGLALLTDELSSPFCTFLPFILLATTVRWGLLGAILGAMALEGVLLLVGWPDLDDGDAELNVLIMRSAYYLVAAIMLGYFGASRDLSRRRLERLAAWPNLFSADIRVWLGSLLGHAANVLGDPQLIVFWQDQEKTTGMVAVWRAGHLQIADMSDMELWSAIDAELLQPADATATFRRLSAVVARSPSTPSILTAATRLRKAYSAPFSGIRYRGELFVINPTCYLEEGASLTTIIAARVAAELERLALMGDIAQSARAEERARLARDLHDSILQDLTAASLRLKATMAHVPEQARDGLALVNAVILDQQRRVRHYVENVQLADEDGSLEATLRNCAASLRQQWNCDIHVEVEPQQLVLPGAMTLEISKLLAEATANAVRHGGATQLELEAAMERKALQLRIADNGTGMAGTPPAACRPPGSMAARVADLHGQFAITHTAPGLAMLIQLPV</sequence>
<keyword evidence="4" id="KW-1133">Transmembrane helix</keyword>
<dbReference type="Proteomes" id="UP000218272">
    <property type="component" value="Chromosome SCLO_1"/>
</dbReference>
<evidence type="ECO:0000313" key="6">
    <source>
        <dbReference type="EMBL" id="BAV65647.1"/>
    </source>
</evidence>
<name>A0A1E1F570_9SPHN</name>
<feature type="domain" description="Signal transduction histidine kinase subgroup 3 dimerisation and phosphoacceptor" evidence="5">
    <location>
        <begin position="359"/>
        <end position="419"/>
    </location>
</feature>
<evidence type="ECO:0000259" key="5">
    <source>
        <dbReference type="Pfam" id="PF07730"/>
    </source>
</evidence>
<accession>A0A1E1F570</accession>
<protein>
    <submittedName>
        <fullName evidence="6">Two-component sensor histidine kinase</fullName>
    </submittedName>
</protein>
<dbReference type="InterPro" id="IPR011712">
    <property type="entry name" value="Sig_transdc_His_kin_sub3_dim/P"/>
</dbReference>
<dbReference type="Gene3D" id="1.20.5.1930">
    <property type="match status" value="1"/>
</dbReference>
<dbReference type="GO" id="GO:0046983">
    <property type="term" value="F:protein dimerization activity"/>
    <property type="evidence" value="ECO:0007669"/>
    <property type="project" value="InterPro"/>
</dbReference>
<evidence type="ECO:0000256" key="4">
    <source>
        <dbReference type="SAM" id="Phobius"/>
    </source>
</evidence>
<dbReference type="InterPro" id="IPR036890">
    <property type="entry name" value="HATPase_C_sf"/>
</dbReference>
<dbReference type="PANTHER" id="PTHR24421">
    <property type="entry name" value="NITRATE/NITRITE SENSOR PROTEIN NARX-RELATED"/>
    <property type="match status" value="1"/>
</dbReference>
<dbReference type="AlphaFoldDB" id="A0A1E1F570"/>
<feature type="transmembrane region" description="Helical" evidence="4">
    <location>
        <begin position="97"/>
        <end position="122"/>
    </location>
</feature>
<evidence type="ECO:0000256" key="2">
    <source>
        <dbReference type="ARBA" id="ARBA00022777"/>
    </source>
</evidence>
<keyword evidence="2 6" id="KW-0418">Kinase</keyword>
<gene>
    <name evidence="6" type="ORF">SCLO_1026070</name>
</gene>
<keyword evidence="4" id="KW-0472">Membrane</keyword>
<keyword evidence="7" id="KW-1185">Reference proteome</keyword>
<evidence type="ECO:0000256" key="1">
    <source>
        <dbReference type="ARBA" id="ARBA00022679"/>
    </source>
</evidence>
<keyword evidence="4" id="KW-0812">Transmembrane</keyword>
<dbReference type="Gene3D" id="3.30.565.10">
    <property type="entry name" value="Histidine kinase-like ATPase, C-terminal domain"/>
    <property type="match status" value="1"/>
</dbReference>
<dbReference type="InterPro" id="IPR050482">
    <property type="entry name" value="Sensor_HK_TwoCompSys"/>
</dbReference>
<reference evidence="6 7" key="1">
    <citation type="submission" date="2016-10" db="EMBL/GenBank/DDBJ databases">
        <title>Complete Genome Sequence of the Nonylphenol-Degrading Bacterium Sphingobium cloacae JCM 10874T.</title>
        <authorList>
            <person name="Ootsuka M."/>
            <person name="Nishizawa T."/>
            <person name="Ohta H."/>
        </authorList>
    </citation>
    <scope>NUCLEOTIDE SEQUENCE [LARGE SCALE GENOMIC DNA]</scope>
    <source>
        <strain evidence="6 7">JCM 10874</strain>
    </source>
</reference>
<feature type="transmembrane region" description="Helical" evidence="4">
    <location>
        <begin position="162"/>
        <end position="182"/>
    </location>
</feature>
<dbReference type="SUPFAM" id="SSF55874">
    <property type="entry name" value="ATPase domain of HSP90 chaperone/DNA topoisomerase II/histidine kinase"/>
    <property type="match status" value="1"/>
</dbReference>
<keyword evidence="1" id="KW-0808">Transferase</keyword>
<dbReference type="PANTHER" id="PTHR24421:SF55">
    <property type="entry name" value="SENSOR HISTIDINE KINASE YDFH"/>
    <property type="match status" value="1"/>
</dbReference>
<proteinExistence type="predicted"/>